<comment type="subcellular location">
    <subcellularLocation>
        <location evidence="1">Cell membrane</location>
        <topology evidence="1">Multi-pass membrane protein</topology>
    </subcellularLocation>
</comment>
<feature type="domain" description="ABC transporter" evidence="8">
    <location>
        <begin position="332"/>
        <end position="563"/>
    </location>
</feature>
<dbReference type="InterPro" id="IPR027417">
    <property type="entry name" value="P-loop_NTPase"/>
</dbReference>
<sequence>MTRHLGDRGSPIATALRAGRGSTLGLVLVSAVNTAVIIAVPALLGAAIDAALERGPGDRLVLVVVGLLVVGLIAESLTEVADFSARTRALRHLRLGLLGHVFTLGFRGQRGFTQGDLLNRLTDSTDQTAQSANLVTRVLVPLLTSLGGIVALFVIDFRIGLAFLLLGPVFVLLTLRHIKRITTLSAEAAVAQADVATRLTDAIRGLRTIRASGTVDQETERVLTPARDLRGLSLSIWRRQRRVSWETAILAPLLQVSVLAVAGWGVLAHRIGVGEMLAASAYLAHAMGIFAQAGSAREIGQLRAAAQRLRAVADAPGLPGGTRPLPDGRGALGFRGVGARVGGRSILRDVTFEIPPGSTVAVVGESGVGKTTLTALAGGLLAPDTGTVTLDGAPIGDLRQSDLRRAVVYAFERPNLLGLTIADALRYGDPDVPDARLRAALRSAGAEEFVARLPAGVDTPLDGLRLSGGEVQRLGLARAACRSARLIVMDDALSSVDTATEAAISAALHVAARGCTRLLIAHRVATAARADFVVWLHAGTVAGIGTHRELLNDPLYRAVFAVREHPAPAETGG</sequence>
<evidence type="ECO:0000259" key="9">
    <source>
        <dbReference type="PROSITE" id="PS50929"/>
    </source>
</evidence>
<name>A0A2S6H1G8_9PSEU</name>
<feature type="transmembrane region" description="Helical" evidence="7">
    <location>
        <begin position="60"/>
        <end position="81"/>
    </location>
</feature>
<dbReference type="InterPro" id="IPR039421">
    <property type="entry name" value="Type_1_exporter"/>
</dbReference>
<dbReference type="RefSeq" id="WP_181043277.1">
    <property type="nucleotide sequence ID" value="NZ_CP154825.1"/>
</dbReference>
<evidence type="ECO:0000313" key="11">
    <source>
        <dbReference type="Proteomes" id="UP000239203"/>
    </source>
</evidence>
<keyword evidence="3" id="KW-0547">Nucleotide-binding</keyword>
<dbReference type="PROSITE" id="PS50929">
    <property type="entry name" value="ABC_TM1F"/>
    <property type="match status" value="1"/>
</dbReference>
<dbReference type="Pfam" id="PF00005">
    <property type="entry name" value="ABC_tran"/>
    <property type="match status" value="1"/>
</dbReference>
<keyword evidence="5 7" id="KW-1133">Transmembrane helix</keyword>
<dbReference type="Pfam" id="PF00664">
    <property type="entry name" value="ABC_membrane"/>
    <property type="match status" value="1"/>
</dbReference>
<proteinExistence type="predicted"/>
<dbReference type="InterPro" id="IPR011527">
    <property type="entry name" value="ABC1_TM_dom"/>
</dbReference>
<dbReference type="GO" id="GO:0016887">
    <property type="term" value="F:ATP hydrolysis activity"/>
    <property type="evidence" value="ECO:0007669"/>
    <property type="project" value="InterPro"/>
</dbReference>
<dbReference type="Gene3D" id="1.20.1560.10">
    <property type="entry name" value="ABC transporter type 1, transmembrane domain"/>
    <property type="match status" value="1"/>
</dbReference>
<dbReference type="PANTHER" id="PTHR43394">
    <property type="entry name" value="ATP-DEPENDENT PERMEASE MDL1, MITOCHONDRIAL"/>
    <property type="match status" value="1"/>
</dbReference>
<dbReference type="AlphaFoldDB" id="A0A2S6H1G8"/>
<dbReference type="GO" id="GO:0015421">
    <property type="term" value="F:ABC-type oligopeptide transporter activity"/>
    <property type="evidence" value="ECO:0007669"/>
    <property type="project" value="TreeGrafter"/>
</dbReference>
<dbReference type="GO" id="GO:0005524">
    <property type="term" value="F:ATP binding"/>
    <property type="evidence" value="ECO:0007669"/>
    <property type="project" value="UniProtKB-KW"/>
</dbReference>
<feature type="transmembrane region" description="Helical" evidence="7">
    <location>
        <begin position="248"/>
        <end position="267"/>
    </location>
</feature>
<feature type="domain" description="ABC transmembrane type-1" evidence="9">
    <location>
        <begin position="24"/>
        <end position="302"/>
    </location>
</feature>
<dbReference type="SMART" id="SM00382">
    <property type="entry name" value="AAA"/>
    <property type="match status" value="1"/>
</dbReference>
<reference evidence="10 11" key="1">
    <citation type="submission" date="2018-02" db="EMBL/GenBank/DDBJ databases">
        <title>Genomic Encyclopedia of Archaeal and Bacterial Type Strains, Phase II (KMG-II): from individual species to whole genera.</title>
        <authorList>
            <person name="Goeker M."/>
        </authorList>
    </citation>
    <scope>NUCLEOTIDE SEQUENCE [LARGE SCALE GENOMIC DNA]</scope>
    <source>
        <strain evidence="10 11">YU 961-1</strain>
    </source>
</reference>
<evidence type="ECO:0000313" key="10">
    <source>
        <dbReference type="EMBL" id="PPK71304.1"/>
    </source>
</evidence>
<accession>A0A2S6H1G8</accession>
<evidence type="ECO:0000256" key="2">
    <source>
        <dbReference type="ARBA" id="ARBA00022692"/>
    </source>
</evidence>
<keyword evidence="11" id="KW-1185">Reference proteome</keyword>
<keyword evidence="2 7" id="KW-0812">Transmembrane</keyword>
<keyword evidence="4 10" id="KW-0067">ATP-binding</keyword>
<evidence type="ECO:0000259" key="8">
    <source>
        <dbReference type="PROSITE" id="PS50893"/>
    </source>
</evidence>
<feature type="transmembrane region" description="Helical" evidence="7">
    <location>
        <begin position="21"/>
        <end position="48"/>
    </location>
</feature>
<keyword evidence="6 7" id="KW-0472">Membrane</keyword>
<organism evidence="10 11">
    <name type="scientific">Actinokineospora auranticolor</name>
    <dbReference type="NCBI Taxonomy" id="155976"/>
    <lineage>
        <taxon>Bacteria</taxon>
        <taxon>Bacillati</taxon>
        <taxon>Actinomycetota</taxon>
        <taxon>Actinomycetes</taxon>
        <taxon>Pseudonocardiales</taxon>
        <taxon>Pseudonocardiaceae</taxon>
        <taxon>Actinokineospora</taxon>
    </lineage>
</organism>
<evidence type="ECO:0000256" key="1">
    <source>
        <dbReference type="ARBA" id="ARBA00004651"/>
    </source>
</evidence>
<dbReference type="Gene3D" id="3.40.50.300">
    <property type="entry name" value="P-loop containing nucleotide triphosphate hydrolases"/>
    <property type="match status" value="1"/>
</dbReference>
<feature type="transmembrane region" description="Helical" evidence="7">
    <location>
        <begin position="159"/>
        <end position="175"/>
    </location>
</feature>
<dbReference type="PROSITE" id="PS50893">
    <property type="entry name" value="ABC_TRANSPORTER_2"/>
    <property type="match status" value="1"/>
</dbReference>
<evidence type="ECO:0000256" key="4">
    <source>
        <dbReference type="ARBA" id="ARBA00022840"/>
    </source>
</evidence>
<dbReference type="SUPFAM" id="SSF52540">
    <property type="entry name" value="P-loop containing nucleoside triphosphate hydrolases"/>
    <property type="match status" value="1"/>
</dbReference>
<dbReference type="InterPro" id="IPR003593">
    <property type="entry name" value="AAA+_ATPase"/>
</dbReference>
<dbReference type="SUPFAM" id="SSF90123">
    <property type="entry name" value="ABC transporter transmembrane region"/>
    <property type="match status" value="1"/>
</dbReference>
<comment type="caution">
    <text evidence="10">The sequence shown here is derived from an EMBL/GenBank/DDBJ whole genome shotgun (WGS) entry which is preliminary data.</text>
</comment>
<protein>
    <submittedName>
        <fullName evidence="10">ATP-binding cassette subfamily B protein</fullName>
    </submittedName>
</protein>
<dbReference type="PANTHER" id="PTHR43394:SF1">
    <property type="entry name" value="ATP-BINDING CASSETTE SUB-FAMILY B MEMBER 10, MITOCHONDRIAL"/>
    <property type="match status" value="1"/>
</dbReference>
<dbReference type="Proteomes" id="UP000239203">
    <property type="component" value="Unassembled WGS sequence"/>
</dbReference>
<evidence type="ECO:0000256" key="3">
    <source>
        <dbReference type="ARBA" id="ARBA00022741"/>
    </source>
</evidence>
<dbReference type="GO" id="GO:0005886">
    <property type="term" value="C:plasma membrane"/>
    <property type="evidence" value="ECO:0007669"/>
    <property type="project" value="UniProtKB-SubCell"/>
</dbReference>
<dbReference type="InterPro" id="IPR003439">
    <property type="entry name" value="ABC_transporter-like_ATP-bd"/>
</dbReference>
<dbReference type="EMBL" id="PTIX01000001">
    <property type="protein sequence ID" value="PPK71304.1"/>
    <property type="molecule type" value="Genomic_DNA"/>
</dbReference>
<gene>
    <name evidence="10" type="ORF">CLV40_101493</name>
</gene>
<feature type="transmembrane region" description="Helical" evidence="7">
    <location>
        <begin position="134"/>
        <end position="153"/>
    </location>
</feature>
<dbReference type="CDD" id="cd07346">
    <property type="entry name" value="ABC_6TM_exporters"/>
    <property type="match status" value="1"/>
</dbReference>
<dbReference type="InterPro" id="IPR036640">
    <property type="entry name" value="ABC1_TM_sf"/>
</dbReference>
<evidence type="ECO:0000256" key="6">
    <source>
        <dbReference type="ARBA" id="ARBA00023136"/>
    </source>
</evidence>
<evidence type="ECO:0000256" key="7">
    <source>
        <dbReference type="SAM" id="Phobius"/>
    </source>
</evidence>
<evidence type="ECO:0000256" key="5">
    <source>
        <dbReference type="ARBA" id="ARBA00022989"/>
    </source>
</evidence>